<dbReference type="GO" id="GO:0016020">
    <property type="term" value="C:membrane"/>
    <property type="evidence" value="ECO:0007669"/>
    <property type="project" value="InterPro"/>
</dbReference>
<evidence type="ECO:0000313" key="4">
    <source>
        <dbReference type="Proteomes" id="UP000746747"/>
    </source>
</evidence>
<proteinExistence type="predicted"/>
<dbReference type="PANTHER" id="PTHR24070">
    <property type="entry name" value="RAS, DI-RAS, AND RHEB FAMILY MEMBERS OF SMALL GTPASE SUPERFAMILY"/>
    <property type="match status" value="1"/>
</dbReference>
<dbReference type="PRINTS" id="PR00449">
    <property type="entry name" value="RASTRNSFRMNG"/>
</dbReference>
<dbReference type="SMART" id="SM00174">
    <property type="entry name" value="RHO"/>
    <property type="match status" value="1"/>
</dbReference>
<name>A0A8J2PQW5_9BILA</name>
<dbReference type="InterPro" id="IPR020849">
    <property type="entry name" value="Small_GTPase_Ras-type"/>
</dbReference>
<sequence length="201" mass="23148">VGKSALVGQFLWEKFTKEYRPTVEEFNWIEYMKDDGSKILLQVVDSSGSRDFLAMRHLYARIGDAFVVVFAVDDPISLDEAKDIIKEVQTRNTKKAPIILVANKIDLYECEEQWAAKKSRIYAFNNELHFAALSATNLPQVIEIFRSVLSEIRNFHPAKMKKRRQSMPITRGSDHSDIEINAIELITRKHAMEKKKLCTIS</sequence>
<dbReference type="AlphaFoldDB" id="A0A8J2PQW5"/>
<dbReference type="Pfam" id="PF00071">
    <property type="entry name" value="Ras"/>
    <property type="match status" value="1"/>
</dbReference>
<evidence type="ECO:0000313" key="3">
    <source>
        <dbReference type="EMBL" id="CAG9531521.1"/>
    </source>
</evidence>
<dbReference type="InterPro" id="IPR005225">
    <property type="entry name" value="Small_GTP-bd"/>
</dbReference>
<dbReference type="SMART" id="SM00175">
    <property type="entry name" value="RAB"/>
    <property type="match status" value="1"/>
</dbReference>
<dbReference type="NCBIfam" id="TIGR00231">
    <property type="entry name" value="small_GTP"/>
    <property type="match status" value="1"/>
</dbReference>
<comment type="caution">
    <text evidence="3">The sequence shown here is derived from an EMBL/GenBank/DDBJ whole genome shotgun (WGS) entry which is preliminary data.</text>
</comment>
<accession>A0A8J2PQW5</accession>
<dbReference type="SUPFAM" id="SSF52540">
    <property type="entry name" value="P-loop containing nucleoside triphosphate hydrolases"/>
    <property type="match status" value="1"/>
</dbReference>
<dbReference type="OrthoDB" id="265044at2759"/>
<protein>
    <submittedName>
        <fullName evidence="3">Uncharacterized protein</fullName>
    </submittedName>
</protein>
<dbReference type="PROSITE" id="PS51421">
    <property type="entry name" value="RAS"/>
    <property type="match status" value="1"/>
</dbReference>
<dbReference type="GO" id="GO:0007165">
    <property type="term" value="P:signal transduction"/>
    <property type="evidence" value="ECO:0007669"/>
    <property type="project" value="InterPro"/>
</dbReference>
<dbReference type="EMBL" id="CAKAEH010000640">
    <property type="protein sequence ID" value="CAG9531521.1"/>
    <property type="molecule type" value="Genomic_DNA"/>
</dbReference>
<gene>
    <name evidence="3" type="ORF">CJOHNSTONI_LOCUS1915</name>
</gene>
<reference evidence="3" key="1">
    <citation type="submission" date="2021-09" db="EMBL/GenBank/DDBJ databases">
        <authorList>
            <consortium name="Pathogen Informatics"/>
        </authorList>
    </citation>
    <scope>NUCLEOTIDE SEQUENCE</scope>
</reference>
<dbReference type="SMART" id="SM00173">
    <property type="entry name" value="RAS"/>
    <property type="match status" value="1"/>
</dbReference>
<dbReference type="InterPro" id="IPR027417">
    <property type="entry name" value="P-loop_NTPase"/>
</dbReference>
<keyword evidence="2" id="KW-0342">GTP-binding</keyword>
<dbReference type="GO" id="GO:0005525">
    <property type="term" value="F:GTP binding"/>
    <property type="evidence" value="ECO:0007669"/>
    <property type="project" value="UniProtKB-KW"/>
</dbReference>
<keyword evidence="4" id="KW-1185">Reference proteome</keyword>
<dbReference type="Gene3D" id="3.40.50.300">
    <property type="entry name" value="P-loop containing nucleotide triphosphate hydrolases"/>
    <property type="match status" value="1"/>
</dbReference>
<dbReference type="Proteomes" id="UP000746747">
    <property type="component" value="Unassembled WGS sequence"/>
</dbReference>
<evidence type="ECO:0000256" key="2">
    <source>
        <dbReference type="ARBA" id="ARBA00023134"/>
    </source>
</evidence>
<keyword evidence="1" id="KW-0547">Nucleotide-binding</keyword>
<dbReference type="PROSITE" id="PS51419">
    <property type="entry name" value="RAB"/>
    <property type="match status" value="1"/>
</dbReference>
<evidence type="ECO:0000256" key="1">
    <source>
        <dbReference type="ARBA" id="ARBA00022741"/>
    </source>
</evidence>
<feature type="non-terminal residue" evidence="3">
    <location>
        <position position="1"/>
    </location>
</feature>
<dbReference type="InterPro" id="IPR001806">
    <property type="entry name" value="Small_GTPase"/>
</dbReference>
<organism evidence="3 4">
    <name type="scientific">Cercopithifilaria johnstoni</name>
    <dbReference type="NCBI Taxonomy" id="2874296"/>
    <lineage>
        <taxon>Eukaryota</taxon>
        <taxon>Metazoa</taxon>
        <taxon>Ecdysozoa</taxon>
        <taxon>Nematoda</taxon>
        <taxon>Chromadorea</taxon>
        <taxon>Rhabditida</taxon>
        <taxon>Spirurina</taxon>
        <taxon>Spiruromorpha</taxon>
        <taxon>Filarioidea</taxon>
        <taxon>Onchocercidae</taxon>
        <taxon>Cercopithifilaria</taxon>
    </lineage>
</organism>
<dbReference type="GO" id="GO:0003924">
    <property type="term" value="F:GTPase activity"/>
    <property type="evidence" value="ECO:0007669"/>
    <property type="project" value="InterPro"/>
</dbReference>